<evidence type="ECO:0000313" key="8">
    <source>
        <dbReference type="EMBL" id="KAF7633354.1"/>
    </source>
</evidence>
<evidence type="ECO:0000313" key="9">
    <source>
        <dbReference type="Proteomes" id="UP000605970"/>
    </source>
</evidence>
<feature type="region of interest" description="Disordered" evidence="5">
    <location>
        <begin position="451"/>
        <end position="484"/>
    </location>
</feature>
<reference evidence="8" key="1">
    <citation type="journal article" date="2020" name="Ecol. Evol.">
        <title>Genome structure and content of the rice root-knot nematode (Meloidogyne graminicola).</title>
        <authorList>
            <person name="Phan N.T."/>
            <person name="Danchin E.G.J."/>
            <person name="Klopp C."/>
            <person name="Perfus-Barbeoch L."/>
            <person name="Kozlowski D.K."/>
            <person name="Koutsovoulos G.D."/>
            <person name="Lopez-Roques C."/>
            <person name="Bouchez O."/>
            <person name="Zahm M."/>
            <person name="Besnard G."/>
            <person name="Bellafiore S."/>
        </authorList>
    </citation>
    <scope>NUCLEOTIDE SEQUENCE</scope>
    <source>
        <strain evidence="8">VN-18</strain>
    </source>
</reference>
<evidence type="ECO:0000256" key="4">
    <source>
        <dbReference type="ARBA" id="ARBA00023242"/>
    </source>
</evidence>
<feature type="region of interest" description="Disordered" evidence="5">
    <location>
        <begin position="502"/>
        <end position="539"/>
    </location>
</feature>
<feature type="compositionally biased region" description="Basic and acidic residues" evidence="5">
    <location>
        <begin position="184"/>
        <end position="200"/>
    </location>
</feature>
<feature type="compositionally biased region" description="Acidic residues" evidence="5">
    <location>
        <begin position="94"/>
        <end position="104"/>
    </location>
</feature>
<dbReference type="InterPro" id="IPR012580">
    <property type="entry name" value="NUC153"/>
</dbReference>
<protein>
    <submittedName>
        <fullName evidence="8">NUC153 domain-containing protein</fullName>
    </submittedName>
</protein>
<comment type="caution">
    <text evidence="8">The sequence shown here is derived from an EMBL/GenBank/DDBJ whole genome shotgun (WGS) entry which is preliminary data.</text>
</comment>
<dbReference type="GO" id="GO:0005730">
    <property type="term" value="C:nucleolus"/>
    <property type="evidence" value="ECO:0007669"/>
    <property type="project" value="UniProtKB-SubCell"/>
</dbReference>
<comment type="similarity">
    <text evidence="2">Belongs to the ESF1 family.</text>
</comment>
<dbReference type="AlphaFoldDB" id="A0A8S9ZJI3"/>
<dbReference type="GO" id="GO:0003723">
    <property type="term" value="F:RNA binding"/>
    <property type="evidence" value="ECO:0007669"/>
    <property type="project" value="TreeGrafter"/>
</dbReference>
<evidence type="ECO:0000259" key="7">
    <source>
        <dbReference type="Pfam" id="PF25121"/>
    </source>
</evidence>
<feature type="compositionally biased region" description="Basic and acidic residues" evidence="5">
    <location>
        <begin position="504"/>
        <end position="518"/>
    </location>
</feature>
<feature type="domain" description="NUC153" evidence="6">
    <location>
        <begin position="544"/>
        <end position="566"/>
    </location>
</feature>
<dbReference type="Pfam" id="PF25121">
    <property type="entry name" value="RRM_ESF1"/>
    <property type="match status" value="1"/>
</dbReference>
<feature type="domain" description="ESF1 RRM" evidence="7">
    <location>
        <begin position="209"/>
        <end position="342"/>
    </location>
</feature>
<gene>
    <name evidence="8" type="ORF">Mgra_00007236</name>
</gene>
<feature type="region of interest" description="Disordered" evidence="5">
    <location>
        <begin position="81"/>
        <end position="109"/>
    </location>
</feature>
<evidence type="ECO:0000256" key="5">
    <source>
        <dbReference type="SAM" id="MobiDB-lite"/>
    </source>
</evidence>
<dbReference type="EMBL" id="JABEBT010000078">
    <property type="protein sequence ID" value="KAF7633354.1"/>
    <property type="molecule type" value="Genomic_DNA"/>
</dbReference>
<keyword evidence="4" id="KW-0539">Nucleus</keyword>
<feature type="compositionally biased region" description="Acidic residues" evidence="5">
    <location>
        <begin position="468"/>
        <end position="477"/>
    </location>
</feature>
<evidence type="ECO:0000256" key="1">
    <source>
        <dbReference type="ARBA" id="ARBA00004604"/>
    </source>
</evidence>
<dbReference type="Pfam" id="PF08159">
    <property type="entry name" value="NUC153"/>
    <property type="match status" value="1"/>
</dbReference>
<sequence>MPRNKKEKNISQTDDDLLLDLAKNPIFNEMPTKKNKIKIDSRFKKMLTDRRFDERNFLVDKRGKPVIRGKEGNFAKRIYEVSEESECSNSQDDQSNEEEEDEGEGSAKVYREIKNIKRRTAKDGNFDDTVITNEDLESMDEEDNSDDKDSSDCEDLPRISLDLARGEAPDINSSSSEDEEEDLSEHSDEEKSDGPDLESGVRRVEWASSRLAICNVDWSKISAEALMIVIQSLKPSTGVIHSVSVYLSDFGAEQLEYEKLHGPKIVLRPSKRRDKSDLEERTRQAIHAYEVDRLRYYYAVCECDTMETAIGIYEACDGVEYESSGIRFDLRFIPDEMKFEENRLRDRIFYDEINLNKYKPKNVKTHPLQCSNPKLSWEEGDLERKMKMKNAFEAETRLEEFESLVAASSDEDEKTQKNRYQILIAAAKESALERGDMFSIKEFSTKEKELNDNLVSKTDQQDGIVEGDSNEDSDENEELKTGKRKQTKFQLYLERKKKIKAERKKKELEQRKEKKRQNNLENEGENVDNEKTDEDDNWHQVKKDKRFKALFYDSAFAIDKTHSQYKGGDLANRQVYGKISQKRRNVNEFDSDLLPSEDNNSLLERLKKKQKQLQQSEDIDK</sequence>
<organism evidence="8 9">
    <name type="scientific">Meloidogyne graminicola</name>
    <dbReference type="NCBI Taxonomy" id="189291"/>
    <lineage>
        <taxon>Eukaryota</taxon>
        <taxon>Metazoa</taxon>
        <taxon>Ecdysozoa</taxon>
        <taxon>Nematoda</taxon>
        <taxon>Chromadorea</taxon>
        <taxon>Rhabditida</taxon>
        <taxon>Tylenchina</taxon>
        <taxon>Tylenchomorpha</taxon>
        <taxon>Tylenchoidea</taxon>
        <taxon>Meloidogynidae</taxon>
        <taxon>Meloidogyninae</taxon>
        <taxon>Meloidogyne</taxon>
    </lineage>
</organism>
<keyword evidence="3" id="KW-0175">Coiled coil</keyword>
<feature type="compositionally biased region" description="Basic and acidic residues" evidence="5">
    <location>
        <begin position="147"/>
        <end position="157"/>
    </location>
</feature>
<accession>A0A8S9ZJI3</accession>
<feature type="compositionally biased region" description="Acidic residues" evidence="5">
    <location>
        <begin position="134"/>
        <end position="146"/>
    </location>
</feature>
<feature type="compositionally biased region" description="Acidic residues" evidence="5">
    <location>
        <begin position="522"/>
        <end position="536"/>
    </location>
</feature>
<proteinExistence type="inferred from homology"/>
<dbReference type="Proteomes" id="UP000605970">
    <property type="component" value="Unassembled WGS sequence"/>
</dbReference>
<dbReference type="OrthoDB" id="431825at2759"/>
<dbReference type="PANTHER" id="PTHR12202:SF0">
    <property type="entry name" value="ESF1 HOMOLOG"/>
    <property type="match status" value="1"/>
</dbReference>
<keyword evidence="9" id="KW-1185">Reference proteome</keyword>
<dbReference type="PANTHER" id="PTHR12202">
    <property type="entry name" value="ESF1 HOMOLOG"/>
    <property type="match status" value="1"/>
</dbReference>
<feature type="region of interest" description="Disordered" evidence="5">
    <location>
        <begin position="129"/>
        <end position="200"/>
    </location>
</feature>
<name>A0A8S9ZJI3_9BILA</name>
<evidence type="ECO:0000256" key="2">
    <source>
        <dbReference type="ARBA" id="ARBA00009087"/>
    </source>
</evidence>
<evidence type="ECO:0000256" key="3">
    <source>
        <dbReference type="ARBA" id="ARBA00023054"/>
    </source>
</evidence>
<dbReference type="GO" id="GO:0006364">
    <property type="term" value="P:rRNA processing"/>
    <property type="evidence" value="ECO:0007669"/>
    <property type="project" value="InterPro"/>
</dbReference>
<dbReference type="InterPro" id="IPR039754">
    <property type="entry name" value="Esf1"/>
</dbReference>
<evidence type="ECO:0000259" key="6">
    <source>
        <dbReference type="Pfam" id="PF08159"/>
    </source>
</evidence>
<dbReference type="InterPro" id="IPR056750">
    <property type="entry name" value="RRM_ESF1"/>
</dbReference>
<comment type="subcellular location">
    <subcellularLocation>
        <location evidence="1">Nucleus</location>
        <location evidence="1">Nucleolus</location>
    </subcellularLocation>
</comment>